<dbReference type="SUPFAM" id="SSF48264">
    <property type="entry name" value="Cytochrome P450"/>
    <property type="match status" value="1"/>
</dbReference>
<keyword evidence="10" id="KW-1185">Reference proteome</keyword>
<evidence type="ECO:0000256" key="8">
    <source>
        <dbReference type="SAM" id="Phobius"/>
    </source>
</evidence>
<evidence type="ECO:0000256" key="1">
    <source>
        <dbReference type="ARBA" id="ARBA00001971"/>
    </source>
</evidence>
<keyword evidence="6 7" id="KW-0408">Iron</keyword>
<comment type="similarity">
    <text evidence="2">Belongs to the cytochrome P450 family.</text>
</comment>
<dbReference type="Proteomes" id="UP000544095">
    <property type="component" value="Unassembled WGS sequence"/>
</dbReference>
<evidence type="ECO:0000256" key="5">
    <source>
        <dbReference type="ARBA" id="ARBA00023002"/>
    </source>
</evidence>
<keyword evidence="5" id="KW-0560">Oxidoreductase</keyword>
<evidence type="ECO:0000313" key="9">
    <source>
        <dbReference type="EMBL" id="KAF5574519.1"/>
    </source>
</evidence>
<dbReference type="CDD" id="cd11059">
    <property type="entry name" value="CYP_fungal"/>
    <property type="match status" value="1"/>
</dbReference>
<organism evidence="9 10">
    <name type="scientific">Fusarium pseudoanthophilum</name>
    <dbReference type="NCBI Taxonomy" id="48495"/>
    <lineage>
        <taxon>Eukaryota</taxon>
        <taxon>Fungi</taxon>
        <taxon>Dikarya</taxon>
        <taxon>Ascomycota</taxon>
        <taxon>Pezizomycotina</taxon>
        <taxon>Sordariomycetes</taxon>
        <taxon>Hypocreomycetidae</taxon>
        <taxon>Hypocreales</taxon>
        <taxon>Nectriaceae</taxon>
        <taxon>Fusarium</taxon>
        <taxon>Fusarium fujikuroi species complex</taxon>
    </lineage>
</organism>
<evidence type="ECO:0000256" key="4">
    <source>
        <dbReference type="ARBA" id="ARBA00022723"/>
    </source>
</evidence>
<dbReference type="InterPro" id="IPR017972">
    <property type="entry name" value="Cyt_P450_CS"/>
</dbReference>
<keyword evidence="8" id="KW-0812">Transmembrane</keyword>
<dbReference type="InterPro" id="IPR001128">
    <property type="entry name" value="Cyt_P450"/>
</dbReference>
<proteinExistence type="inferred from homology"/>
<dbReference type="EMBL" id="JAAOAR010000732">
    <property type="protein sequence ID" value="KAF5574519.1"/>
    <property type="molecule type" value="Genomic_DNA"/>
</dbReference>
<dbReference type="InterPro" id="IPR002401">
    <property type="entry name" value="Cyt_P450_E_grp-I"/>
</dbReference>
<evidence type="ECO:0000256" key="6">
    <source>
        <dbReference type="ARBA" id="ARBA00023004"/>
    </source>
</evidence>
<dbReference type="InterPro" id="IPR050121">
    <property type="entry name" value="Cytochrome_P450_monoxygenase"/>
</dbReference>
<dbReference type="GO" id="GO:0020037">
    <property type="term" value="F:heme binding"/>
    <property type="evidence" value="ECO:0007669"/>
    <property type="project" value="InterPro"/>
</dbReference>
<evidence type="ECO:0000256" key="3">
    <source>
        <dbReference type="ARBA" id="ARBA00022617"/>
    </source>
</evidence>
<dbReference type="InterPro" id="IPR036396">
    <property type="entry name" value="Cyt_P450_sf"/>
</dbReference>
<evidence type="ECO:0000256" key="2">
    <source>
        <dbReference type="ARBA" id="ARBA00010617"/>
    </source>
</evidence>
<dbReference type="PANTHER" id="PTHR24305">
    <property type="entry name" value="CYTOCHROME P450"/>
    <property type="match status" value="1"/>
</dbReference>
<dbReference type="PANTHER" id="PTHR24305:SF96">
    <property type="entry name" value="CYTOCHROME P450 MONOOXYGENASE STCB-RELATED"/>
    <property type="match status" value="1"/>
</dbReference>
<dbReference type="PROSITE" id="PS00086">
    <property type="entry name" value="CYTOCHROME_P450"/>
    <property type="match status" value="1"/>
</dbReference>
<dbReference type="Pfam" id="PF00067">
    <property type="entry name" value="p450"/>
    <property type="match status" value="1"/>
</dbReference>
<feature type="binding site" description="axial binding residue" evidence="7">
    <location>
        <position position="435"/>
    </location>
    <ligand>
        <name>heme</name>
        <dbReference type="ChEBI" id="CHEBI:30413"/>
    </ligand>
    <ligandPart>
        <name>Fe</name>
        <dbReference type="ChEBI" id="CHEBI:18248"/>
    </ligandPart>
</feature>
<keyword evidence="3 7" id="KW-0349">Heme</keyword>
<reference evidence="9 10" key="1">
    <citation type="submission" date="2020-05" db="EMBL/GenBank/DDBJ databases">
        <title>Identification and distribution of gene clusters putatively required for synthesis of sphingolipid metabolism inhibitors in phylogenetically diverse species of the filamentous fungus Fusarium.</title>
        <authorList>
            <person name="Kim H.-S."/>
            <person name="Busman M."/>
            <person name="Brown D.W."/>
            <person name="Divon H."/>
            <person name="Uhlig S."/>
            <person name="Proctor R.H."/>
        </authorList>
    </citation>
    <scope>NUCLEOTIDE SEQUENCE [LARGE SCALE GENOMIC DNA]</scope>
    <source>
        <strain evidence="9 10">NRRL 25211</strain>
    </source>
</reference>
<name>A0A8H5KJU3_9HYPO</name>
<feature type="transmembrane region" description="Helical" evidence="8">
    <location>
        <begin position="6"/>
        <end position="26"/>
    </location>
</feature>
<dbReference type="PRINTS" id="PR00463">
    <property type="entry name" value="EP450I"/>
</dbReference>
<dbReference type="GO" id="GO:0004497">
    <property type="term" value="F:monooxygenase activity"/>
    <property type="evidence" value="ECO:0007669"/>
    <property type="project" value="InterPro"/>
</dbReference>
<comment type="caution">
    <text evidence="9">The sequence shown here is derived from an EMBL/GenBank/DDBJ whole genome shotgun (WGS) entry which is preliminary data.</text>
</comment>
<evidence type="ECO:0000313" key="10">
    <source>
        <dbReference type="Proteomes" id="UP000544095"/>
    </source>
</evidence>
<protein>
    <submittedName>
        <fullName evidence="9">Cytochrome p450 3a17</fullName>
    </submittedName>
</protein>
<dbReference type="GO" id="GO:0005506">
    <property type="term" value="F:iron ion binding"/>
    <property type="evidence" value="ECO:0007669"/>
    <property type="project" value="InterPro"/>
</dbReference>
<keyword evidence="8" id="KW-0472">Membrane</keyword>
<keyword evidence="8" id="KW-1133">Transmembrane helix</keyword>
<accession>A0A8H5KJU3</accession>
<gene>
    <name evidence="9" type="ORF">FPANT_11730</name>
</gene>
<sequence length="747" mass="81648">MYVADYLSVPLLTGVFIVGIVLYALINAFKSPLRGLPGPWYTHFTHLVLKWQILTGNRVHYIHSLHQRYGPVVRVSPGEVDVSDLEAFSKIHKIGSGFLKSAWYDAVTPDREPGIFVMRDPHQHAARRRLFARAFSVSSLLTNWESEIRQKTELAVDNIKRDAQSAGADVFKWWTLMATDVIAHLSFGESFRMLELGKQTPYIDAIQSSLLMSGLRAELSWIYPLLKRLPFQGLKRLLNADSIVFEHGSVAVRNMQSAGDGLSKANLFSQMLAESDSQEKTSLSTSSVQAEASNLIVAGSDTTAVTLTYLIWAVLKQPQLQAELEREISELSDELTFDELKSAPLLNSVIEETLRLYGAAPGALPRVVPGKGLDVCGHYIPPGTVVSTQAFTLHRNENIFEDAQRFNGHRFMDKSTLTAAQKNAFSPFGAGSRICIGLHLAWMELRLGAALFFRECRGASLSPEMKDEMMEMENRYLVICLVSAQARFSLASPCKPVTTTTVPAATTTTAVEASTTTAITEVSTATAAGDSTIVTLSEATTTTAFSDLSTTLTLSGGSTTTALGEGSATLTEDTTITAITAEPTTTTFEGTTTTDAETTTTTEALEGTQLSAVLADNTVKDTYLDQWGSTFSVPQEGGPTSKARFQLEPETNRLFTYLVDGTKGYLYTVIPGGPNNAFQFDTPANIAVFPDDYHYVQCTPDADKVLSCASEDGPTPIVWYWKESVSRFYGNSDPDYHNNPVVHFKLG</sequence>
<keyword evidence="4 7" id="KW-0479">Metal-binding</keyword>
<evidence type="ECO:0000256" key="7">
    <source>
        <dbReference type="PIRSR" id="PIRSR602401-1"/>
    </source>
</evidence>
<dbReference type="AlphaFoldDB" id="A0A8H5KJU3"/>
<dbReference type="GO" id="GO:0016705">
    <property type="term" value="F:oxidoreductase activity, acting on paired donors, with incorporation or reduction of molecular oxygen"/>
    <property type="evidence" value="ECO:0007669"/>
    <property type="project" value="InterPro"/>
</dbReference>
<dbReference type="Gene3D" id="1.10.630.10">
    <property type="entry name" value="Cytochrome P450"/>
    <property type="match status" value="1"/>
</dbReference>
<comment type="cofactor">
    <cofactor evidence="1 7">
        <name>heme</name>
        <dbReference type="ChEBI" id="CHEBI:30413"/>
    </cofactor>
</comment>
<dbReference type="PRINTS" id="PR00385">
    <property type="entry name" value="P450"/>
</dbReference>